<evidence type="ECO:0000313" key="5">
    <source>
        <dbReference type="Proteomes" id="UP000886523"/>
    </source>
</evidence>
<dbReference type="PROSITE" id="PS01013">
    <property type="entry name" value="OSBP"/>
    <property type="match status" value="1"/>
</dbReference>
<dbReference type="AlphaFoldDB" id="A0A9P6DWS4"/>
<feature type="region of interest" description="Disordered" evidence="3">
    <location>
        <begin position="8"/>
        <end position="32"/>
    </location>
</feature>
<evidence type="ECO:0008006" key="6">
    <source>
        <dbReference type="Google" id="ProtNLM"/>
    </source>
</evidence>
<dbReference type="OrthoDB" id="14833at2759"/>
<evidence type="ECO:0000313" key="4">
    <source>
        <dbReference type="EMBL" id="KAF9513055.1"/>
    </source>
</evidence>
<organism evidence="4 5">
    <name type="scientific">Hydnum rufescens UP504</name>
    <dbReference type="NCBI Taxonomy" id="1448309"/>
    <lineage>
        <taxon>Eukaryota</taxon>
        <taxon>Fungi</taxon>
        <taxon>Dikarya</taxon>
        <taxon>Basidiomycota</taxon>
        <taxon>Agaricomycotina</taxon>
        <taxon>Agaricomycetes</taxon>
        <taxon>Cantharellales</taxon>
        <taxon>Hydnaceae</taxon>
        <taxon>Hydnum</taxon>
    </lineage>
</organism>
<dbReference type="Proteomes" id="UP000886523">
    <property type="component" value="Unassembled WGS sequence"/>
</dbReference>
<evidence type="ECO:0000256" key="3">
    <source>
        <dbReference type="SAM" id="MobiDB-lite"/>
    </source>
</evidence>
<dbReference type="InterPro" id="IPR018494">
    <property type="entry name" value="Oxysterol-bd_CS"/>
</dbReference>
<dbReference type="Gene3D" id="3.30.70.3490">
    <property type="match status" value="1"/>
</dbReference>
<name>A0A9P6DWS4_9AGAM</name>
<sequence>MSSLLNIISSPRRRGTSSAGEDRALEGSDASETSILDEDEGSIILSLISQLRIGMDLSKVTFPTFVLEPKSMLERITNFMSHPDLIFGAENEVNPEDRFLRVLRYYMSGWHNKPRGVKKPYNPVLGEFFRCRFEYKDGSSGFYIAEQVSHHPPISAYFYISPANKVKITGELRPKSRFLGNSVSTVMEGENRITLMGKPEDGDYVISMPNMYARGILFGKMVFELGDTSTARNEKTGLSCDLIFKTKGMFSGTYNVVGGRVRNNINGSEIGEVTGTWSHSMQYKAIQSGRQQVLFDVETEGKNMAIMHVQPESEQEPNESRRLWSKLTDAIVAKDMEAATEAKASVEDAQREFAKRREETGEKFIPRFFEQRHGLWVAKISLPSSAEEQIKSVESWLWPSVPQLSSAPSIS</sequence>
<proteinExistence type="inferred from homology"/>
<dbReference type="SUPFAM" id="SSF144000">
    <property type="entry name" value="Oxysterol-binding protein-like"/>
    <property type="match status" value="1"/>
</dbReference>
<dbReference type="InterPro" id="IPR037239">
    <property type="entry name" value="OSBP_sf"/>
</dbReference>
<reference evidence="4" key="1">
    <citation type="journal article" date="2020" name="Nat. Commun.">
        <title>Large-scale genome sequencing of mycorrhizal fungi provides insights into the early evolution of symbiotic traits.</title>
        <authorList>
            <person name="Miyauchi S."/>
            <person name="Kiss E."/>
            <person name="Kuo A."/>
            <person name="Drula E."/>
            <person name="Kohler A."/>
            <person name="Sanchez-Garcia M."/>
            <person name="Morin E."/>
            <person name="Andreopoulos B."/>
            <person name="Barry K.W."/>
            <person name="Bonito G."/>
            <person name="Buee M."/>
            <person name="Carver A."/>
            <person name="Chen C."/>
            <person name="Cichocki N."/>
            <person name="Clum A."/>
            <person name="Culley D."/>
            <person name="Crous P.W."/>
            <person name="Fauchery L."/>
            <person name="Girlanda M."/>
            <person name="Hayes R.D."/>
            <person name="Keri Z."/>
            <person name="LaButti K."/>
            <person name="Lipzen A."/>
            <person name="Lombard V."/>
            <person name="Magnuson J."/>
            <person name="Maillard F."/>
            <person name="Murat C."/>
            <person name="Nolan M."/>
            <person name="Ohm R.A."/>
            <person name="Pangilinan J."/>
            <person name="Pereira M.F."/>
            <person name="Perotto S."/>
            <person name="Peter M."/>
            <person name="Pfister S."/>
            <person name="Riley R."/>
            <person name="Sitrit Y."/>
            <person name="Stielow J.B."/>
            <person name="Szollosi G."/>
            <person name="Zifcakova L."/>
            <person name="Stursova M."/>
            <person name="Spatafora J.W."/>
            <person name="Tedersoo L."/>
            <person name="Vaario L.M."/>
            <person name="Yamada A."/>
            <person name="Yan M."/>
            <person name="Wang P."/>
            <person name="Xu J."/>
            <person name="Bruns T."/>
            <person name="Baldrian P."/>
            <person name="Vilgalys R."/>
            <person name="Dunand C."/>
            <person name="Henrissat B."/>
            <person name="Grigoriev I.V."/>
            <person name="Hibbett D."/>
            <person name="Nagy L.G."/>
            <person name="Martin F.M."/>
        </authorList>
    </citation>
    <scope>NUCLEOTIDE SEQUENCE</scope>
    <source>
        <strain evidence="4">UP504</strain>
    </source>
</reference>
<dbReference type="GO" id="GO:0032541">
    <property type="term" value="C:cortical endoplasmic reticulum"/>
    <property type="evidence" value="ECO:0007669"/>
    <property type="project" value="TreeGrafter"/>
</dbReference>
<gene>
    <name evidence="4" type="ORF">BS47DRAFT_1344770</name>
</gene>
<evidence type="ECO:0000256" key="1">
    <source>
        <dbReference type="ARBA" id="ARBA00008842"/>
    </source>
</evidence>
<dbReference type="GO" id="GO:0005829">
    <property type="term" value="C:cytosol"/>
    <property type="evidence" value="ECO:0007669"/>
    <property type="project" value="TreeGrafter"/>
</dbReference>
<dbReference type="PANTHER" id="PTHR10972">
    <property type="entry name" value="OXYSTEROL-BINDING PROTEIN-RELATED"/>
    <property type="match status" value="1"/>
</dbReference>
<dbReference type="FunFam" id="1.10.287.2720:FF:000001">
    <property type="entry name" value="Oxysterol-binding OBPalpha"/>
    <property type="match status" value="1"/>
</dbReference>
<comment type="similarity">
    <text evidence="1 2">Belongs to the OSBP family.</text>
</comment>
<dbReference type="Gene3D" id="1.10.287.2720">
    <property type="match status" value="1"/>
</dbReference>
<accession>A0A9P6DWS4</accession>
<protein>
    <recommendedName>
        <fullName evidence="6">Oxysterol-binding protein</fullName>
    </recommendedName>
</protein>
<dbReference type="InterPro" id="IPR000648">
    <property type="entry name" value="Oxysterol-bd"/>
</dbReference>
<evidence type="ECO:0000256" key="2">
    <source>
        <dbReference type="RuleBase" id="RU003844"/>
    </source>
</evidence>
<dbReference type="PANTHER" id="PTHR10972:SF102">
    <property type="entry name" value="OXYSTEROL-BINDING PROTEIN"/>
    <property type="match status" value="1"/>
</dbReference>
<dbReference type="EMBL" id="MU128978">
    <property type="protein sequence ID" value="KAF9513055.1"/>
    <property type="molecule type" value="Genomic_DNA"/>
</dbReference>
<dbReference type="Gene3D" id="2.40.160.120">
    <property type="match status" value="1"/>
</dbReference>
<dbReference type="GO" id="GO:0032934">
    <property type="term" value="F:sterol binding"/>
    <property type="evidence" value="ECO:0007669"/>
    <property type="project" value="TreeGrafter"/>
</dbReference>
<dbReference type="Pfam" id="PF01237">
    <property type="entry name" value="Oxysterol_BP"/>
    <property type="match status" value="1"/>
</dbReference>
<dbReference type="GO" id="GO:0016020">
    <property type="term" value="C:membrane"/>
    <property type="evidence" value="ECO:0007669"/>
    <property type="project" value="TreeGrafter"/>
</dbReference>
<keyword evidence="5" id="KW-1185">Reference proteome</keyword>
<comment type="caution">
    <text evidence="4">The sequence shown here is derived from an EMBL/GenBank/DDBJ whole genome shotgun (WGS) entry which is preliminary data.</text>
</comment>